<evidence type="ECO:0000313" key="3">
    <source>
        <dbReference type="Proteomes" id="UP001303046"/>
    </source>
</evidence>
<protein>
    <submittedName>
        <fullName evidence="2">Uncharacterized protein</fullName>
    </submittedName>
</protein>
<feature type="compositionally biased region" description="Basic and acidic residues" evidence="1">
    <location>
        <begin position="30"/>
        <end position="44"/>
    </location>
</feature>
<reference evidence="2 3" key="1">
    <citation type="submission" date="2023-08" db="EMBL/GenBank/DDBJ databases">
        <title>A Necator americanus chromosomal reference genome.</title>
        <authorList>
            <person name="Ilik V."/>
            <person name="Petrzelkova K.J."/>
            <person name="Pardy F."/>
            <person name="Fuh T."/>
            <person name="Niatou-Singa F.S."/>
            <person name="Gouil Q."/>
            <person name="Baker L."/>
            <person name="Ritchie M.E."/>
            <person name="Jex A.R."/>
            <person name="Gazzola D."/>
            <person name="Li H."/>
            <person name="Toshio Fujiwara R."/>
            <person name="Zhan B."/>
            <person name="Aroian R.V."/>
            <person name="Pafco B."/>
            <person name="Schwarz E.M."/>
        </authorList>
    </citation>
    <scope>NUCLEOTIDE SEQUENCE [LARGE SCALE GENOMIC DNA]</scope>
    <source>
        <strain evidence="2 3">Aroian</strain>
        <tissue evidence="2">Whole animal</tissue>
    </source>
</reference>
<comment type="caution">
    <text evidence="2">The sequence shown here is derived from an EMBL/GenBank/DDBJ whole genome shotgun (WGS) entry which is preliminary data.</text>
</comment>
<sequence length="99" mass="11031">MNQDEWTTTDEDFSNNRPSQRCSTTHQIKHVSEMGGNREPHDVCRTTPLRTAPDPSASTRLSTKTDRTAMNTTTIGRGYVTTTRVSPATSSEQYPLSNL</sequence>
<feature type="region of interest" description="Disordered" evidence="1">
    <location>
        <begin position="1"/>
        <end position="72"/>
    </location>
</feature>
<evidence type="ECO:0000313" key="2">
    <source>
        <dbReference type="EMBL" id="KAK6755140.1"/>
    </source>
</evidence>
<feature type="compositionally biased region" description="Polar residues" evidence="1">
    <location>
        <begin position="15"/>
        <end position="26"/>
    </location>
</feature>
<keyword evidence="3" id="KW-1185">Reference proteome</keyword>
<gene>
    <name evidence="2" type="primary">Necator_chrV.g18654</name>
    <name evidence="2" type="ORF">RB195_013863</name>
</gene>
<evidence type="ECO:0000256" key="1">
    <source>
        <dbReference type="SAM" id="MobiDB-lite"/>
    </source>
</evidence>
<accession>A0ABR1DXQ0</accession>
<feature type="compositionally biased region" description="Polar residues" evidence="1">
    <location>
        <begin position="86"/>
        <end position="99"/>
    </location>
</feature>
<dbReference type="EMBL" id="JAVFWL010000005">
    <property type="protein sequence ID" value="KAK6755140.1"/>
    <property type="molecule type" value="Genomic_DNA"/>
</dbReference>
<name>A0ABR1DXQ0_NECAM</name>
<proteinExistence type="predicted"/>
<feature type="region of interest" description="Disordered" evidence="1">
    <location>
        <begin position="80"/>
        <end position="99"/>
    </location>
</feature>
<dbReference type="Proteomes" id="UP001303046">
    <property type="component" value="Unassembled WGS sequence"/>
</dbReference>
<organism evidence="2 3">
    <name type="scientific">Necator americanus</name>
    <name type="common">Human hookworm</name>
    <dbReference type="NCBI Taxonomy" id="51031"/>
    <lineage>
        <taxon>Eukaryota</taxon>
        <taxon>Metazoa</taxon>
        <taxon>Ecdysozoa</taxon>
        <taxon>Nematoda</taxon>
        <taxon>Chromadorea</taxon>
        <taxon>Rhabditida</taxon>
        <taxon>Rhabditina</taxon>
        <taxon>Rhabditomorpha</taxon>
        <taxon>Strongyloidea</taxon>
        <taxon>Ancylostomatidae</taxon>
        <taxon>Bunostominae</taxon>
        <taxon>Necator</taxon>
    </lineage>
</organism>